<gene>
    <name evidence="5" type="ORF">CPAG_04791</name>
</gene>
<feature type="domain" description="Lunapark zinc ribbon" evidence="4">
    <location>
        <begin position="251"/>
        <end position="307"/>
    </location>
</feature>
<comment type="function">
    <text evidence="1">Plays a role in determining ER morphology.</text>
</comment>
<dbReference type="InterPro" id="IPR019273">
    <property type="entry name" value="Lunapark_Znf"/>
</dbReference>
<organism evidence="5 6">
    <name type="scientific">Coccidioides posadasii RMSCC 3488</name>
    <dbReference type="NCBI Taxonomy" id="454284"/>
    <lineage>
        <taxon>Eukaryota</taxon>
        <taxon>Fungi</taxon>
        <taxon>Dikarya</taxon>
        <taxon>Ascomycota</taxon>
        <taxon>Pezizomycotina</taxon>
        <taxon>Eurotiomycetes</taxon>
        <taxon>Eurotiomycetidae</taxon>
        <taxon>Onygenales</taxon>
        <taxon>Onygenaceae</taxon>
        <taxon>Coccidioides</taxon>
    </lineage>
</organism>
<evidence type="ECO:0000256" key="1">
    <source>
        <dbReference type="RuleBase" id="RU367073"/>
    </source>
</evidence>
<comment type="similarity">
    <text evidence="1">Belongs to the lunapark family.</text>
</comment>
<evidence type="ECO:0000259" key="4">
    <source>
        <dbReference type="Pfam" id="PF10058"/>
    </source>
</evidence>
<protein>
    <recommendedName>
        <fullName evidence="1">Endoplasmic reticulum junction formation protein lunapark</fullName>
    </recommendedName>
</protein>
<sequence>MVSFWPWRGSDNSPASFEKALSHLSKRLADTNIHLDKLRHRSRRFRALWTLYTSFVYILYSLILVLVLGQGRWGPIEYTAICGGPVVIYVVRLAAENFYNYRISKTQNVLDDLQKQRDQTIEKLKEATKYNSTQLLLEKYGGDSPKLKRSGNDASSDEGRGSHKRRTPKDRTPLPLPERRTGLAPPPTANIRQIESGSISPPPQAQHDRPHTSAGFSPRPRAQVPAQADEPEFHPSAFSASVYTESRPPRWYDRVLDVLLGEDETLPKNRLVLICQQCRLVNGQAAPGVRTLEELGAWRCGSCGVWNNQDGQAKGIATGALPADALLSTHSRTRSQSLPHHPGQSPGTTEPPSSPERTWEPVPRPGSISSAVDREDNPAIHPGRRAPTGLLAAMAIDEAQMSLFLLSSLLC</sequence>
<dbReference type="InterPro" id="IPR040115">
    <property type="entry name" value="Lnp"/>
</dbReference>
<dbReference type="OrthoDB" id="1725934at2759"/>
<comment type="subcellular location">
    <subcellularLocation>
        <location evidence="1">Endoplasmic reticulum membrane</location>
        <topology evidence="1">Multi-pass membrane protein</topology>
    </subcellularLocation>
</comment>
<dbReference type="AlphaFoldDB" id="A0A0J6FI07"/>
<dbReference type="PANTHER" id="PTHR22166">
    <property type="entry name" value="ENDOPLASMIC RETICULUM JUNCTION FORMATION PROTEIN LUNAPARK"/>
    <property type="match status" value="1"/>
</dbReference>
<feature type="compositionally biased region" description="Low complexity" evidence="3">
    <location>
        <begin position="342"/>
        <end position="351"/>
    </location>
</feature>
<evidence type="ECO:0000256" key="3">
    <source>
        <dbReference type="SAM" id="MobiDB-lite"/>
    </source>
</evidence>
<evidence type="ECO:0000313" key="5">
    <source>
        <dbReference type="EMBL" id="KMM68464.1"/>
    </source>
</evidence>
<dbReference type="GO" id="GO:0071788">
    <property type="term" value="P:endoplasmic reticulum tubular network maintenance"/>
    <property type="evidence" value="ECO:0007669"/>
    <property type="project" value="UniProtKB-UniRule"/>
</dbReference>
<keyword evidence="1" id="KW-1133">Transmembrane helix</keyword>
<dbReference type="Pfam" id="PF10058">
    <property type="entry name" value="Zn_ribbon_10"/>
    <property type="match status" value="1"/>
</dbReference>
<dbReference type="VEuPathDB" id="FungiDB:CPAG_04791"/>
<reference evidence="6" key="2">
    <citation type="journal article" date="2009" name="Genome Res.">
        <title>Comparative genomic analyses of the human fungal pathogens Coccidioides and their relatives.</title>
        <authorList>
            <person name="Sharpton T.J."/>
            <person name="Stajich J.E."/>
            <person name="Rounsley S.D."/>
            <person name="Gardner M.J."/>
            <person name="Wortman J.R."/>
            <person name="Jordar V.S."/>
            <person name="Maiti R."/>
            <person name="Kodira C.D."/>
            <person name="Neafsey D.E."/>
            <person name="Zeng Q."/>
            <person name="Hung C.-Y."/>
            <person name="McMahan C."/>
            <person name="Muszewska A."/>
            <person name="Grynberg M."/>
            <person name="Mandel M.A."/>
            <person name="Kellner E.M."/>
            <person name="Barker B.M."/>
            <person name="Galgiani J.N."/>
            <person name="Orbach M.J."/>
            <person name="Kirkland T.N."/>
            <person name="Cole G.T."/>
            <person name="Henn M.R."/>
            <person name="Birren B.W."/>
            <person name="Taylor J.W."/>
        </authorList>
    </citation>
    <scope>NUCLEOTIDE SEQUENCE [LARGE SCALE GENOMIC DNA]</scope>
    <source>
        <strain evidence="6">RMSCC 3488</strain>
    </source>
</reference>
<keyword evidence="1" id="KW-0472">Membrane</keyword>
<keyword evidence="1" id="KW-0862">Zinc</keyword>
<keyword evidence="1" id="KW-0256">Endoplasmic reticulum</keyword>
<reference evidence="5 6" key="1">
    <citation type="submission" date="2007-06" db="EMBL/GenBank/DDBJ databases">
        <title>The Genome Sequence of Coccidioides posadasii RMSCC_3488.</title>
        <authorList>
            <consortium name="Coccidioides Genome Resources Consortium"/>
            <consortium name="The Broad Institute Genome Sequencing Platform"/>
            <person name="Henn M.R."/>
            <person name="Sykes S."/>
            <person name="Young S."/>
            <person name="Jaffe D."/>
            <person name="Berlin A."/>
            <person name="Alvarez P."/>
            <person name="Butler J."/>
            <person name="Gnerre S."/>
            <person name="Grabherr M."/>
            <person name="Mauceli E."/>
            <person name="Brockman W."/>
            <person name="Kodira C."/>
            <person name="Alvarado L."/>
            <person name="Zeng Q."/>
            <person name="Crawford M."/>
            <person name="Antoine C."/>
            <person name="Devon K."/>
            <person name="Galgiani J."/>
            <person name="Orsborn K."/>
            <person name="Lewis M.L."/>
            <person name="Nusbaum C."/>
            <person name="Galagan J."/>
            <person name="Birren B."/>
        </authorList>
    </citation>
    <scope>NUCLEOTIDE SEQUENCE [LARGE SCALE GENOMIC DNA]</scope>
    <source>
        <strain evidence="5 6">RMSCC 3488</strain>
    </source>
</reference>
<dbReference type="GO" id="GO:0098826">
    <property type="term" value="C:endoplasmic reticulum tubular network membrane"/>
    <property type="evidence" value="ECO:0007669"/>
    <property type="project" value="UniProtKB-UniRule"/>
</dbReference>
<evidence type="ECO:0000256" key="2">
    <source>
        <dbReference type="SAM" id="Coils"/>
    </source>
</evidence>
<feature type="compositionally biased region" description="Basic and acidic residues" evidence="3">
    <location>
        <begin position="169"/>
        <end position="181"/>
    </location>
</feature>
<feature type="coiled-coil region" evidence="2">
    <location>
        <begin position="103"/>
        <end position="130"/>
    </location>
</feature>
<dbReference type="Proteomes" id="UP000054567">
    <property type="component" value="Unassembled WGS sequence"/>
</dbReference>
<comment type="domain">
    <text evidence="1">The C4-type zinc finger motif is necessary both for its ER three-way tubular junction localization and formation.</text>
</comment>
<feature type="transmembrane region" description="Helical" evidence="1">
    <location>
        <begin position="75"/>
        <end position="95"/>
    </location>
</feature>
<keyword evidence="1" id="KW-0812">Transmembrane</keyword>
<evidence type="ECO:0000313" key="6">
    <source>
        <dbReference type="Proteomes" id="UP000054567"/>
    </source>
</evidence>
<keyword evidence="1" id="KW-0479">Metal-binding</keyword>
<name>A0A0J6FI07_COCPO</name>
<dbReference type="GO" id="GO:0008270">
    <property type="term" value="F:zinc ion binding"/>
    <property type="evidence" value="ECO:0007669"/>
    <property type="project" value="UniProtKB-KW"/>
</dbReference>
<dbReference type="PANTHER" id="PTHR22166:SF12">
    <property type="entry name" value="ENDOPLASMIC RETICULUM JUNCTION FORMATION PROTEIN LUNAPARK"/>
    <property type="match status" value="1"/>
</dbReference>
<reference evidence="6" key="3">
    <citation type="journal article" date="2010" name="Genome Res.">
        <title>Population genomic sequencing of Coccidioides fungi reveals recent hybridization and transposon control.</title>
        <authorList>
            <person name="Neafsey D.E."/>
            <person name="Barker B.M."/>
            <person name="Sharpton T.J."/>
            <person name="Stajich J.E."/>
            <person name="Park D.J."/>
            <person name="Whiston E."/>
            <person name="Hung C.-Y."/>
            <person name="McMahan C."/>
            <person name="White J."/>
            <person name="Sykes S."/>
            <person name="Heiman D."/>
            <person name="Young S."/>
            <person name="Zeng Q."/>
            <person name="Abouelleil A."/>
            <person name="Aftuck L."/>
            <person name="Bessette D."/>
            <person name="Brown A."/>
            <person name="FitzGerald M."/>
            <person name="Lui A."/>
            <person name="Macdonald J.P."/>
            <person name="Priest M."/>
            <person name="Orbach M.J."/>
            <person name="Galgiani J.N."/>
            <person name="Kirkland T.N."/>
            <person name="Cole G.T."/>
            <person name="Birren B.W."/>
            <person name="Henn M.R."/>
            <person name="Taylor J.W."/>
            <person name="Rounsley S.D."/>
        </authorList>
    </citation>
    <scope>NUCLEOTIDE SEQUENCE [LARGE SCALE GENOMIC DNA]</scope>
    <source>
        <strain evidence="6">RMSCC 3488</strain>
    </source>
</reference>
<proteinExistence type="inferred from homology"/>
<feature type="region of interest" description="Disordered" evidence="3">
    <location>
        <begin position="331"/>
        <end position="383"/>
    </location>
</feature>
<keyword evidence="2" id="KW-0175">Coiled coil</keyword>
<feature type="compositionally biased region" description="Polar residues" evidence="3">
    <location>
        <begin position="190"/>
        <end position="199"/>
    </location>
</feature>
<dbReference type="EMBL" id="DS268111">
    <property type="protein sequence ID" value="KMM68464.1"/>
    <property type="molecule type" value="Genomic_DNA"/>
</dbReference>
<feature type="region of interest" description="Disordered" evidence="3">
    <location>
        <begin position="141"/>
        <end position="233"/>
    </location>
</feature>
<feature type="transmembrane region" description="Helical" evidence="1">
    <location>
        <begin position="47"/>
        <end position="69"/>
    </location>
</feature>
<dbReference type="GO" id="GO:1903373">
    <property type="term" value="P:positive regulation of endoplasmic reticulum tubular network organization"/>
    <property type="evidence" value="ECO:0007669"/>
    <property type="project" value="UniProtKB-UniRule"/>
</dbReference>
<accession>A0A0J6FI07</accession>
<keyword evidence="1" id="KW-0863">Zinc-finger</keyword>